<keyword evidence="2" id="KW-0808">Transferase</keyword>
<dbReference type="STRING" id="388408.LAX5112_03655"/>
<feature type="domain" description="Methyltransferase" evidence="1">
    <location>
        <begin position="62"/>
        <end position="153"/>
    </location>
</feature>
<dbReference type="GO" id="GO:0032259">
    <property type="term" value="P:methylation"/>
    <property type="evidence" value="ECO:0007669"/>
    <property type="project" value="UniProtKB-KW"/>
</dbReference>
<dbReference type="PANTHER" id="PTHR43591:SF110">
    <property type="entry name" value="RHODANESE DOMAIN-CONTAINING PROTEIN"/>
    <property type="match status" value="1"/>
</dbReference>
<dbReference type="Pfam" id="PF13649">
    <property type="entry name" value="Methyltransf_25"/>
    <property type="match status" value="1"/>
</dbReference>
<organism evidence="2 3">
    <name type="scientific">Roseibium alexandrii</name>
    <dbReference type="NCBI Taxonomy" id="388408"/>
    <lineage>
        <taxon>Bacteria</taxon>
        <taxon>Pseudomonadati</taxon>
        <taxon>Pseudomonadota</taxon>
        <taxon>Alphaproteobacteria</taxon>
        <taxon>Hyphomicrobiales</taxon>
        <taxon>Stappiaceae</taxon>
        <taxon>Roseibium</taxon>
    </lineage>
</organism>
<dbReference type="Proteomes" id="UP000053235">
    <property type="component" value="Unassembled WGS sequence"/>
</dbReference>
<dbReference type="GO" id="GO:0008168">
    <property type="term" value="F:methyltransferase activity"/>
    <property type="evidence" value="ECO:0007669"/>
    <property type="project" value="UniProtKB-KW"/>
</dbReference>
<reference evidence="3" key="1">
    <citation type="submission" date="2015-07" db="EMBL/GenBank/DDBJ databases">
        <authorList>
            <person name="Rodrigo-Torres Lidia"/>
            <person name="Arahal R.David."/>
        </authorList>
    </citation>
    <scope>NUCLEOTIDE SEQUENCE [LARGE SCALE GENOMIC DNA]</scope>
    <source>
        <strain evidence="3">CECT 5112</strain>
    </source>
</reference>
<dbReference type="OrthoDB" id="9807911at2"/>
<evidence type="ECO:0000259" key="1">
    <source>
        <dbReference type="Pfam" id="PF13649"/>
    </source>
</evidence>
<dbReference type="InterPro" id="IPR041698">
    <property type="entry name" value="Methyltransf_25"/>
</dbReference>
<dbReference type="CDD" id="cd02440">
    <property type="entry name" value="AdoMet_MTases"/>
    <property type="match status" value="1"/>
</dbReference>
<keyword evidence="3" id="KW-1185">Reference proteome</keyword>
<name>A0A0M7AGS2_9HYPH</name>
<keyword evidence="2" id="KW-0489">Methyltransferase</keyword>
<gene>
    <name evidence="2" type="ORF">LAX5112_03655</name>
</gene>
<dbReference type="Gene3D" id="3.40.50.150">
    <property type="entry name" value="Vaccinia Virus protein VP39"/>
    <property type="match status" value="1"/>
</dbReference>
<proteinExistence type="predicted"/>
<accession>A0A0M7AGS2</accession>
<protein>
    <submittedName>
        <fullName evidence="2">Magnesium protoporphyrin O-methyltransferase</fullName>
    </submittedName>
</protein>
<dbReference type="PANTHER" id="PTHR43591">
    <property type="entry name" value="METHYLTRANSFERASE"/>
    <property type="match status" value="1"/>
</dbReference>
<evidence type="ECO:0000313" key="2">
    <source>
        <dbReference type="EMBL" id="CTQ73781.1"/>
    </source>
</evidence>
<dbReference type="RefSeq" id="WP_055672998.1">
    <property type="nucleotide sequence ID" value="NZ_CXWD01000015.1"/>
</dbReference>
<evidence type="ECO:0000313" key="3">
    <source>
        <dbReference type="Proteomes" id="UP000053235"/>
    </source>
</evidence>
<dbReference type="EMBL" id="CXWD01000015">
    <property type="protein sequence ID" value="CTQ73781.1"/>
    <property type="molecule type" value="Genomic_DNA"/>
</dbReference>
<dbReference type="AlphaFoldDB" id="A0A0M7AGS2"/>
<sequence>MAERNPLLEHALSLNGDPLAIREFYANWVQTYDTDLLLAIGYVAPQVAAEALIRHLSDGKLVLDAGCGTGLVGLELLKLDYELTIDGIDLTPEMLAASRKSGAYRKLNEANMCGPMHEIDDDSYDGIVSAGVFTSGHVGPDGLDALIRIAKPGAPIVFTVRDTTWDAEGFVSKIEQLETDGVVRIVGIQLSPYHTKEDVFCQLCVLEVA</sequence>
<dbReference type="InterPro" id="IPR029063">
    <property type="entry name" value="SAM-dependent_MTases_sf"/>
</dbReference>
<dbReference type="SUPFAM" id="SSF53335">
    <property type="entry name" value="S-adenosyl-L-methionine-dependent methyltransferases"/>
    <property type="match status" value="1"/>
</dbReference>